<dbReference type="Pfam" id="PF01425">
    <property type="entry name" value="Amidase"/>
    <property type="match status" value="1"/>
</dbReference>
<dbReference type="InterPro" id="IPR000120">
    <property type="entry name" value="Amidase"/>
</dbReference>
<dbReference type="EMBL" id="CP063849">
    <property type="protein sequence ID" value="QOY87237.1"/>
    <property type="molecule type" value="Genomic_DNA"/>
</dbReference>
<gene>
    <name evidence="2" type="ORF">IRI77_31440</name>
</gene>
<dbReference type="SUPFAM" id="SSF75304">
    <property type="entry name" value="Amidase signature (AS) enzymes"/>
    <property type="match status" value="1"/>
</dbReference>
<evidence type="ECO:0000313" key="2">
    <source>
        <dbReference type="EMBL" id="QOY87237.1"/>
    </source>
</evidence>
<dbReference type="Proteomes" id="UP000593892">
    <property type="component" value="Chromosome"/>
</dbReference>
<accession>A0A7S7NP65</accession>
<feature type="domain" description="Amidase" evidence="1">
    <location>
        <begin position="141"/>
        <end position="493"/>
    </location>
</feature>
<protein>
    <submittedName>
        <fullName evidence="2">Amidase</fullName>
    </submittedName>
</protein>
<sequence length="555" mass="59844">MERRQWFQLMAVLSAAQAVPAQPPERPPAPKFTPEQVTAALKLLGLEFTEAQVDAMLPGLGRAALDYERLRKIDVPLETEPGISFHPGLPGKQPKGGVSRFAPLVKAAPVKKTWSSVEELAFAPVTELSALLRARLVSSTELTRMYLERLKRFGPKLLCVITLTEELALQQAKAADAEIRAGRYRGPLHGVPYGLKDLFATKGIKTTWGAEPFQDQVPDYDCTVYTRLKKAGAVLLGKLSMGALAQGGLWFGGMTKTPWNLEQTSSGSSAGSAASTGAGLVGFAIGTETRGSIISPSIRCGTVGLRPTYGRVPRTGAMGLSWTMDKVGPICRSVEDCALVLNALYGPDGHDRTVTAAPFHWEPRLPLAQLRIGIAQKSFDQMAAGESKDVYLKAIGDLKAAGVKMTAVEVPDSMAGALGLILTAEAATAFDDITRDGRVGQLKGQGAGDWPNTFRTARLIPAVEYLRAQRARTLLMEQMEKFFLDWDVVVCPPFSSLGSTNLTGHPQVVVPCGFLKGMPQGLSFLGRLWEEGAPLRVALAYEQATKWHLQRPPLG</sequence>
<name>A0A7S7NP65_PALFE</name>
<organism evidence="2 3">
    <name type="scientific">Paludibaculum fermentans</name>
    <dbReference type="NCBI Taxonomy" id="1473598"/>
    <lineage>
        <taxon>Bacteria</taxon>
        <taxon>Pseudomonadati</taxon>
        <taxon>Acidobacteriota</taxon>
        <taxon>Terriglobia</taxon>
        <taxon>Bryobacterales</taxon>
        <taxon>Bryobacteraceae</taxon>
        <taxon>Paludibaculum</taxon>
    </lineage>
</organism>
<evidence type="ECO:0000259" key="1">
    <source>
        <dbReference type="Pfam" id="PF01425"/>
    </source>
</evidence>
<dbReference type="GO" id="GO:0050567">
    <property type="term" value="F:glutaminyl-tRNA synthase (glutamine-hydrolyzing) activity"/>
    <property type="evidence" value="ECO:0007669"/>
    <property type="project" value="TreeGrafter"/>
</dbReference>
<dbReference type="PANTHER" id="PTHR11895">
    <property type="entry name" value="TRANSAMIDASE"/>
    <property type="match status" value="1"/>
</dbReference>
<dbReference type="Gene3D" id="3.90.1300.10">
    <property type="entry name" value="Amidase signature (AS) domain"/>
    <property type="match status" value="1"/>
</dbReference>
<proteinExistence type="predicted"/>
<reference evidence="2 3" key="1">
    <citation type="submission" date="2020-10" db="EMBL/GenBank/DDBJ databases">
        <title>Complete genome sequence of Paludibaculum fermentans P105T, a facultatively anaerobic acidobacterium capable of dissimilatory Fe(III) reduction.</title>
        <authorList>
            <person name="Dedysh S.N."/>
            <person name="Beletsky A.V."/>
            <person name="Kulichevskaya I.S."/>
            <person name="Mardanov A.V."/>
            <person name="Ravin N.V."/>
        </authorList>
    </citation>
    <scope>NUCLEOTIDE SEQUENCE [LARGE SCALE GENOMIC DNA]</scope>
    <source>
        <strain evidence="2 3">P105</strain>
    </source>
</reference>
<dbReference type="KEGG" id="pfer:IRI77_31440"/>
<evidence type="ECO:0000313" key="3">
    <source>
        <dbReference type="Proteomes" id="UP000593892"/>
    </source>
</evidence>
<dbReference type="InterPro" id="IPR036928">
    <property type="entry name" value="AS_sf"/>
</dbReference>
<dbReference type="InterPro" id="IPR023631">
    <property type="entry name" value="Amidase_dom"/>
</dbReference>
<dbReference type="AlphaFoldDB" id="A0A7S7NP65"/>
<dbReference type="RefSeq" id="WP_194448906.1">
    <property type="nucleotide sequence ID" value="NZ_CP063849.1"/>
</dbReference>
<keyword evidence="3" id="KW-1185">Reference proteome</keyword>
<dbReference type="PANTHER" id="PTHR11895:SF73">
    <property type="entry name" value="AMIDASE FAMILY PROTEIN"/>
    <property type="match status" value="1"/>
</dbReference>